<feature type="compositionally biased region" description="Low complexity" evidence="1">
    <location>
        <begin position="23"/>
        <end position="33"/>
    </location>
</feature>
<evidence type="ECO:0000256" key="1">
    <source>
        <dbReference type="SAM" id="MobiDB-lite"/>
    </source>
</evidence>
<proteinExistence type="predicted"/>
<name>A0ABS8THX4_DATST</name>
<organism evidence="2 3">
    <name type="scientific">Datura stramonium</name>
    <name type="common">Jimsonweed</name>
    <name type="synonym">Common thornapple</name>
    <dbReference type="NCBI Taxonomy" id="4076"/>
    <lineage>
        <taxon>Eukaryota</taxon>
        <taxon>Viridiplantae</taxon>
        <taxon>Streptophyta</taxon>
        <taxon>Embryophyta</taxon>
        <taxon>Tracheophyta</taxon>
        <taxon>Spermatophyta</taxon>
        <taxon>Magnoliopsida</taxon>
        <taxon>eudicotyledons</taxon>
        <taxon>Gunneridae</taxon>
        <taxon>Pentapetalae</taxon>
        <taxon>asterids</taxon>
        <taxon>lamiids</taxon>
        <taxon>Solanales</taxon>
        <taxon>Solanaceae</taxon>
        <taxon>Solanoideae</taxon>
        <taxon>Datureae</taxon>
        <taxon>Datura</taxon>
    </lineage>
</organism>
<sequence>STSIPPPPATLKGLPIEPTPQGASYSNAAPASAPVGPRRIIFTSKAPSGTNVLARLDSIDARGYGPILIEADTLAVGIPTSPVIIPNVIPHGSE</sequence>
<accession>A0ABS8THX4</accession>
<feature type="non-terminal residue" evidence="2">
    <location>
        <position position="1"/>
    </location>
</feature>
<evidence type="ECO:0000313" key="3">
    <source>
        <dbReference type="Proteomes" id="UP000823775"/>
    </source>
</evidence>
<feature type="region of interest" description="Disordered" evidence="1">
    <location>
        <begin position="1"/>
        <end position="33"/>
    </location>
</feature>
<comment type="caution">
    <text evidence="2">The sequence shown here is derived from an EMBL/GenBank/DDBJ whole genome shotgun (WGS) entry which is preliminary data.</text>
</comment>
<dbReference type="Proteomes" id="UP000823775">
    <property type="component" value="Unassembled WGS sequence"/>
</dbReference>
<keyword evidence="3" id="KW-1185">Reference proteome</keyword>
<gene>
    <name evidence="2" type="ORF">HAX54_010306</name>
</gene>
<evidence type="ECO:0000313" key="2">
    <source>
        <dbReference type="EMBL" id="MCD7470431.1"/>
    </source>
</evidence>
<reference evidence="2 3" key="1">
    <citation type="journal article" date="2021" name="BMC Genomics">
        <title>Datura genome reveals duplications of psychoactive alkaloid biosynthetic genes and high mutation rate following tissue culture.</title>
        <authorList>
            <person name="Rajewski A."/>
            <person name="Carter-House D."/>
            <person name="Stajich J."/>
            <person name="Litt A."/>
        </authorList>
    </citation>
    <scope>NUCLEOTIDE SEQUENCE [LARGE SCALE GENOMIC DNA]</scope>
    <source>
        <strain evidence="2">AR-01</strain>
    </source>
</reference>
<dbReference type="EMBL" id="JACEIK010001566">
    <property type="protein sequence ID" value="MCD7470431.1"/>
    <property type="molecule type" value="Genomic_DNA"/>
</dbReference>
<protein>
    <submittedName>
        <fullName evidence="2">Uncharacterized protein</fullName>
    </submittedName>
</protein>